<name>A0A158I780_CABSO</name>
<keyword evidence="5" id="KW-0547">Nucleotide-binding</keyword>
<dbReference type="Proteomes" id="UP000054893">
    <property type="component" value="Unassembled WGS sequence"/>
</dbReference>
<reference evidence="8 9" key="1">
    <citation type="submission" date="2016-01" db="EMBL/GenBank/DDBJ databases">
        <authorList>
            <person name="Oliw E.H."/>
        </authorList>
    </citation>
    <scope>NUCLEOTIDE SEQUENCE [LARGE SCALE GENOMIC DNA]</scope>
    <source>
        <strain evidence="8">LMG 22029</strain>
    </source>
</reference>
<evidence type="ECO:0000256" key="1">
    <source>
        <dbReference type="ARBA" id="ARBA00005417"/>
    </source>
</evidence>
<proteinExistence type="inferred from homology"/>
<evidence type="ECO:0000256" key="6">
    <source>
        <dbReference type="ARBA" id="ARBA00022840"/>
    </source>
</evidence>
<evidence type="ECO:0000313" key="9">
    <source>
        <dbReference type="Proteomes" id="UP000054893"/>
    </source>
</evidence>
<dbReference type="Gene3D" id="3.40.50.300">
    <property type="entry name" value="P-loop containing nucleotide triphosphate hydrolases"/>
    <property type="match status" value="1"/>
</dbReference>
<evidence type="ECO:0000256" key="3">
    <source>
        <dbReference type="ARBA" id="ARBA00022475"/>
    </source>
</evidence>
<keyword evidence="4" id="KW-0472">Membrane</keyword>
<dbReference type="GO" id="GO:0016887">
    <property type="term" value="F:ATP hydrolysis activity"/>
    <property type="evidence" value="ECO:0007669"/>
    <property type="project" value="InterPro"/>
</dbReference>
<dbReference type="PROSITE" id="PS50893">
    <property type="entry name" value="ABC_TRANSPORTER_2"/>
    <property type="match status" value="1"/>
</dbReference>
<keyword evidence="2" id="KW-0813">Transport</keyword>
<dbReference type="EMBL" id="FCOC02000027">
    <property type="protein sequence ID" value="SAL52418.1"/>
    <property type="molecule type" value="Genomic_DNA"/>
</dbReference>
<evidence type="ECO:0000256" key="4">
    <source>
        <dbReference type="ARBA" id="ARBA00022519"/>
    </source>
</evidence>
<protein>
    <submittedName>
        <fullName evidence="8">ABC nitrate/sulfonate/bicarbonate transporter, ATPase subunit</fullName>
    </submittedName>
</protein>
<dbReference type="OrthoDB" id="9783039at2"/>
<keyword evidence="6" id="KW-0067">ATP-binding</keyword>
<evidence type="ECO:0000256" key="5">
    <source>
        <dbReference type="ARBA" id="ARBA00022741"/>
    </source>
</evidence>
<dbReference type="InterPro" id="IPR003439">
    <property type="entry name" value="ABC_transporter-like_ATP-bd"/>
</dbReference>
<dbReference type="CDD" id="cd03293">
    <property type="entry name" value="ABC_NrtD_SsuB_transporters"/>
    <property type="match status" value="1"/>
</dbReference>
<dbReference type="InterPro" id="IPR017871">
    <property type="entry name" value="ABC_transporter-like_CS"/>
</dbReference>
<evidence type="ECO:0000259" key="7">
    <source>
        <dbReference type="PROSITE" id="PS50893"/>
    </source>
</evidence>
<keyword evidence="3" id="KW-1003">Cell membrane</keyword>
<evidence type="ECO:0000313" key="8">
    <source>
        <dbReference type="EMBL" id="SAL52418.1"/>
    </source>
</evidence>
<gene>
    <name evidence="8" type="ORF">AWB64_05646</name>
</gene>
<feature type="domain" description="ABC transporter" evidence="7">
    <location>
        <begin position="5"/>
        <end position="233"/>
    </location>
</feature>
<dbReference type="PROSITE" id="PS00211">
    <property type="entry name" value="ABC_TRANSPORTER_1"/>
    <property type="match status" value="1"/>
</dbReference>
<keyword evidence="4" id="KW-0997">Cell inner membrane</keyword>
<dbReference type="PANTHER" id="PTHR42788:SF13">
    <property type="entry name" value="ALIPHATIC SULFONATES IMPORT ATP-BINDING PROTEIN SSUB"/>
    <property type="match status" value="1"/>
</dbReference>
<organism evidence="8 9">
    <name type="scientific">Caballeronia sordidicola</name>
    <name type="common">Burkholderia sordidicola</name>
    <dbReference type="NCBI Taxonomy" id="196367"/>
    <lineage>
        <taxon>Bacteria</taxon>
        <taxon>Pseudomonadati</taxon>
        <taxon>Pseudomonadota</taxon>
        <taxon>Betaproteobacteria</taxon>
        <taxon>Burkholderiales</taxon>
        <taxon>Burkholderiaceae</taxon>
        <taxon>Caballeronia</taxon>
    </lineage>
</organism>
<dbReference type="PANTHER" id="PTHR42788">
    <property type="entry name" value="TAURINE IMPORT ATP-BINDING PROTEIN-RELATED"/>
    <property type="match status" value="1"/>
</dbReference>
<accession>A0A158I780</accession>
<sequence>MNEILKLAQIGMTYVGRSGKRVNALNDVSLAVREDEFLTIIGPSGCGKSTLLKIFGKIVPATTGNIQFRCKTLTAPTSDIGICFQQPLLFPWHTVERNVLMPMEMLGRSIDKHRGEARDLIELVGLKGFEQSYPRELSGGMQQRVAIARALITDPPLLLMDEPFSALDAMTREELSLEILRIWQERKKTIIFVTHSIPEGVLLSDRLVIMATRPGRIDQIVDIDLPRPRTISMTSTPRFGHFSNLVRDRVQTLQRESK</sequence>
<dbReference type="SUPFAM" id="SSF52540">
    <property type="entry name" value="P-loop containing nucleoside triphosphate hydrolases"/>
    <property type="match status" value="1"/>
</dbReference>
<dbReference type="AlphaFoldDB" id="A0A158I780"/>
<dbReference type="InterPro" id="IPR003593">
    <property type="entry name" value="AAA+_ATPase"/>
</dbReference>
<dbReference type="SMART" id="SM00382">
    <property type="entry name" value="AAA"/>
    <property type="match status" value="1"/>
</dbReference>
<dbReference type="InterPro" id="IPR027417">
    <property type="entry name" value="P-loop_NTPase"/>
</dbReference>
<dbReference type="GO" id="GO:0005524">
    <property type="term" value="F:ATP binding"/>
    <property type="evidence" value="ECO:0007669"/>
    <property type="project" value="UniProtKB-KW"/>
</dbReference>
<comment type="similarity">
    <text evidence="1">Belongs to the ABC transporter superfamily.</text>
</comment>
<dbReference type="Pfam" id="PF00005">
    <property type="entry name" value="ABC_tran"/>
    <property type="match status" value="1"/>
</dbReference>
<evidence type="ECO:0000256" key="2">
    <source>
        <dbReference type="ARBA" id="ARBA00022448"/>
    </source>
</evidence>
<dbReference type="InterPro" id="IPR050166">
    <property type="entry name" value="ABC_transporter_ATP-bind"/>
</dbReference>